<evidence type="ECO:0000256" key="6">
    <source>
        <dbReference type="ARBA" id="ARBA00023209"/>
    </source>
</evidence>
<proteinExistence type="inferred from homology"/>
<evidence type="ECO:0000313" key="12">
    <source>
        <dbReference type="Proteomes" id="UP000075288"/>
    </source>
</evidence>
<dbReference type="HAMAP" id="MF_00112">
    <property type="entry name" value="GGGP_HepGP_synthase"/>
    <property type="match status" value="1"/>
</dbReference>
<dbReference type="UniPathway" id="UPA00940"/>
<dbReference type="EC" id="2.5.1.n9" evidence="9 10"/>
<dbReference type="InterPro" id="IPR039074">
    <property type="entry name" value="GGGP/HepGP_synthase_I"/>
</dbReference>
<comment type="catalytic activity">
    <reaction evidence="8 10">
        <text>sn-glycerol 1-phosphate + all-trans-heptaprenyl diphosphate = 3-heptaprenyl-sn-glycero-1-phosphate + diphosphate</text>
        <dbReference type="Rhea" id="RHEA:33495"/>
        <dbReference type="ChEBI" id="CHEBI:33019"/>
        <dbReference type="ChEBI" id="CHEBI:57685"/>
        <dbReference type="ChEBI" id="CHEBI:58206"/>
        <dbReference type="ChEBI" id="CHEBI:64781"/>
        <dbReference type="EC" id="2.5.1.n9"/>
    </reaction>
</comment>
<dbReference type="Proteomes" id="UP000075288">
    <property type="component" value="Unassembled WGS sequence"/>
</dbReference>
<name>A0A150JQX9_HEYCO</name>
<dbReference type="NCBIfam" id="TIGR01768">
    <property type="entry name" value="GGGP-family"/>
    <property type="match status" value="1"/>
</dbReference>
<keyword evidence="2 10" id="KW-0808">Transferase</keyword>
<dbReference type="FunFam" id="3.20.20.390:FF:000001">
    <property type="entry name" value="Heptaprenylglyceryl phosphate synthase"/>
    <property type="match status" value="1"/>
</dbReference>
<dbReference type="InterPro" id="IPR038597">
    <property type="entry name" value="GGGP/HepGP_synthase_sf"/>
</dbReference>
<evidence type="ECO:0000256" key="5">
    <source>
        <dbReference type="ARBA" id="ARBA00023098"/>
    </source>
</evidence>
<keyword evidence="3 10" id="KW-0479">Metal-binding</keyword>
<evidence type="ECO:0000256" key="10">
    <source>
        <dbReference type="HAMAP-Rule" id="MF_00112"/>
    </source>
</evidence>
<evidence type="ECO:0000256" key="4">
    <source>
        <dbReference type="ARBA" id="ARBA00022842"/>
    </source>
</evidence>
<keyword evidence="6 10" id="KW-0594">Phospholipid biosynthesis</keyword>
<evidence type="ECO:0000313" key="11">
    <source>
        <dbReference type="EMBL" id="KYC59596.1"/>
    </source>
</evidence>
<evidence type="ECO:0000256" key="1">
    <source>
        <dbReference type="ARBA" id="ARBA00022516"/>
    </source>
</evidence>
<comment type="function">
    <text evidence="10">Prenyltransferase that catalyzes in vivo the transfer of the heptaprenyl moiety of heptaprenyl pyrophosphate (HepPP; 35 carbon atoms) to the C3 hydroxyl of sn-glycerol-1-phosphate (G1P), producing heptaprenylglyceryl phosphate (HepGP). This reaction is an ether-bond-formation step in the biosynthesis of archaea-type G1P-based membrane lipids found in Bacillales.</text>
</comment>
<comment type="caution">
    <text evidence="11">The sequence shown here is derived from an EMBL/GenBank/DDBJ whole genome shotgun (WGS) entry which is preliminary data.</text>
</comment>
<keyword evidence="7 10" id="KW-1208">Phospholipid metabolism</keyword>
<feature type="binding site" evidence="10">
    <location>
        <position position="53"/>
    </location>
    <ligand>
        <name>Mg(2+)</name>
        <dbReference type="ChEBI" id="CHEBI:18420"/>
    </ligand>
</feature>
<gene>
    <name evidence="10" type="primary">pcrB</name>
    <name evidence="11" type="ORF">B4098_1590</name>
</gene>
<dbReference type="NCBIfam" id="NF003199">
    <property type="entry name" value="PRK04169.1-3"/>
    <property type="match status" value="1"/>
</dbReference>
<dbReference type="PANTHER" id="PTHR40029">
    <property type="match status" value="1"/>
</dbReference>
<comment type="cofactor">
    <cofactor evidence="10">
        <name>Mg(2+)</name>
        <dbReference type="ChEBI" id="CHEBI:18420"/>
    </cofactor>
</comment>
<dbReference type="EMBL" id="LQYG01000109">
    <property type="protein sequence ID" value="KYC59596.1"/>
    <property type="molecule type" value="Genomic_DNA"/>
</dbReference>
<comment type="subunit">
    <text evidence="10">Homodimer.</text>
</comment>
<evidence type="ECO:0000256" key="7">
    <source>
        <dbReference type="ARBA" id="ARBA00023264"/>
    </source>
</evidence>
<keyword evidence="1 10" id="KW-0444">Lipid biosynthesis</keyword>
<evidence type="ECO:0000256" key="9">
    <source>
        <dbReference type="ARBA" id="ARBA00066888"/>
    </source>
</evidence>
<dbReference type="Pfam" id="PF01884">
    <property type="entry name" value="PcrB"/>
    <property type="match status" value="1"/>
</dbReference>
<evidence type="ECO:0000256" key="8">
    <source>
        <dbReference type="ARBA" id="ARBA00048318"/>
    </source>
</evidence>
<dbReference type="AlphaFoldDB" id="A0A150JQX9"/>
<evidence type="ECO:0000256" key="2">
    <source>
        <dbReference type="ARBA" id="ARBA00022679"/>
    </source>
</evidence>
<sequence length="244" mass="27311">MGYDGRRMEDFRLMYDVREWRHAFKLDPNKDISEKDLEKICESGTDAVMIGGTDGVTLDNTLQLMSRVRRYAVPCCLEVSDADAIAPAYDLYLIPAVLNSKNTTWITGAHHKAVKAYGEWMNWNEIVMEGYCILNPDCKAAQLAEAETGLDDDDVLAYARMAEHMFKFPVFYLEYSGTYGDPKLVEKVKTVLEDTVLFYGGGIRTAAQAAEMARAADVVVVGNVVYEDIHEAVKTVRVVKQTGL</sequence>
<comment type="similarity">
    <text evidence="10">Belongs to the GGGP/HepGP synthase family. Group I subfamily.</text>
</comment>
<dbReference type="GO" id="GO:0120536">
    <property type="term" value="F:heptaprenylglyceryl phosphate synthase activity"/>
    <property type="evidence" value="ECO:0007669"/>
    <property type="project" value="UniProtKB-ARBA"/>
</dbReference>
<comment type="caution">
    <text evidence="10">Lacks conserved residue(s) required for the propagation of feature annotation.</text>
</comment>
<dbReference type="SUPFAM" id="SSF51395">
    <property type="entry name" value="FMN-linked oxidoreductases"/>
    <property type="match status" value="1"/>
</dbReference>
<dbReference type="PATRIC" id="fig|1398.26.peg.1667"/>
<dbReference type="CDD" id="cd02812">
    <property type="entry name" value="PcrB_like"/>
    <property type="match status" value="1"/>
</dbReference>
<evidence type="ECO:0000256" key="3">
    <source>
        <dbReference type="ARBA" id="ARBA00022723"/>
    </source>
</evidence>
<protein>
    <recommendedName>
        <fullName evidence="9 10">Heptaprenylglyceryl phosphate synthase</fullName>
        <shortName evidence="10">HepGP synthase</shortName>
        <ecNumber evidence="9 10">2.5.1.n9</ecNumber>
    </recommendedName>
    <alternativeName>
        <fullName evidence="10">Glycerol-1-phosphate heptaprenyltransferase</fullName>
    </alternativeName>
</protein>
<organism evidence="11 12">
    <name type="scientific">Heyndrickxia coagulans</name>
    <name type="common">Weizmannia coagulans</name>
    <dbReference type="NCBI Taxonomy" id="1398"/>
    <lineage>
        <taxon>Bacteria</taxon>
        <taxon>Bacillati</taxon>
        <taxon>Bacillota</taxon>
        <taxon>Bacilli</taxon>
        <taxon>Bacillales</taxon>
        <taxon>Bacillaceae</taxon>
        <taxon>Heyndrickxia</taxon>
    </lineage>
</organism>
<dbReference type="GO" id="GO:0046474">
    <property type="term" value="P:glycerophospholipid biosynthetic process"/>
    <property type="evidence" value="ECO:0007669"/>
    <property type="project" value="UniProtKB-UniRule"/>
</dbReference>
<keyword evidence="4 10" id="KW-0460">Magnesium</keyword>
<feature type="binding site" evidence="10">
    <location>
        <begin position="222"/>
        <end position="223"/>
    </location>
    <ligand>
        <name>sn-glycerol 1-phosphate</name>
        <dbReference type="ChEBI" id="CHEBI:57685"/>
    </ligand>
</feature>
<feature type="binding site" evidence="10">
    <location>
        <position position="27"/>
    </location>
    <ligand>
        <name>Mg(2+)</name>
        <dbReference type="ChEBI" id="CHEBI:18420"/>
    </ligand>
</feature>
<feature type="binding site" evidence="10">
    <location>
        <begin position="172"/>
        <end position="177"/>
    </location>
    <ligand>
        <name>sn-glycerol 1-phosphate</name>
        <dbReference type="ChEBI" id="CHEBI:57685"/>
    </ligand>
</feature>
<comment type="pathway">
    <text evidence="10">Membrane lipid metabolism; glycerophospholipid metabolism.</text>
</comment>
<dbReference type="GO" id="GO:0000287">
    <property type="term" value="F:magnesium ion binding"/>
    <property type="evidence" value="ECO:0007669"/>
    <property type="project" value="UniProtKB-UniRule"/>
</dbReference>
<keyword evidence="5 10" id="KW-0443">Lipid metabolism</keyword>
<reference evidence="11 12" key="1">
    <citation type="submission" date="2016-01" db="EMBL/GenBank/DDBJ databases">
        <title>Genome Sequences of Twelve Sporeforming Bacillus Species Isolated from Foods.</title>
        <authorList>
            <person name="Berendsen E.M."/>
            <person name="Wells-Bennik M.H."/>
            <person name="Krawcyk A.O."/>
            <person name="De Jong A."/>
            <person name="Holsappel S."/>
            <person name="Eijlander R.T."/>
            <person name="Kuipers O.P."/>
        </authorList>
    </citation>
    <scope>NUCLEOTIDE SEQUENCE [LARGE SCALE GENOMIC DNA]</scope>
    <source>
        <strain evidence="11 12">B4098</strain>
    </source>
</reference>
<dbReference type="PANTHER" id="PTHR40029:SF2">
    <property type="entry name" value="HEPTAPRENYLGLYCERYL PHOSPHATE SYNTHASE"/>
    <property type="match status" value="1"/>
</dbReference>
<dbReference type="Gene3D" id="3.20.20.390">
    <property type="entry name" value="FMN-linked oxidoreductases"/>
    <property type="match status" value="1"/>
</dbReference>
<dbReference type="InterPro" id="IPR008205">
    <property type="entry name" value="GGGP_HepGP_synthase"/>
</dbReference>
<accession>A0A150JQX9</accession>
<feature type="binding site" evidence="10">
    <location>
        <position position="202"/>
    </location>
    <ligand>
        <name>sn-glycerol 1-phosphate</name>
        <dbReference type="ChEBI" id="CHEBI:57685"/>
    </ligand>
</feature>
<dbReference type="NCBIfam" id="NF003197">
    <property type="entry name" value="PRK04169.1-1"/>
    <property type="match status" value="1"/>
</dbReference>
<feature type="binding site" evidence="10">
    <location>
        <position position="25"/>
    </location>
    <ligand>
        <name>sn-glycerol 1-phosphate</name>
        <dbReference type="ChEBI" id="CHEBI:57685"/>
    </ligand>
</feature>